<dbReference type="Gene3D" id="3.40.630.30">
    <property type="match status" value="1"/>
</dbReference>
<feature type="domain" description="N-acetyltransferase" evidence="4">
    <location>
        <begin position="19"/>
        <end position="180"/>
    </location>
</feature>
<dbReference type="EMBL" id="SADE01000003">
    <property type="protein sequence ID" value="RVU35054.1"/>
    <property type="molecule type" value="Genomic_DNA"/>
</dbReference>
<evidence type="ECO:0000256" key="3">
    <source>
        <dbReference type="ARBA" id="ARBA00038502"/>
    </source>
</evidence>
<dbReference type="OrthoDB" id="9801669at2"/>
<dbReference type="SUPFAM" id="SSF55729">
    <property type="entry name" value="Acyl-CoA N-acyltransferases (Nat)"/>
    <property type="match status" value="1"/>
</dbReference>
<organism evidence="5 6">
    <name type="scientific">Hwanghaeella grinnelliae</name>
    <dbReference type="NCBI Taxonomy" id="2500179"/>
    <lineage>
        <taxon>Bacteria</taxon>
        <taxon>Pseudomonadati</taxon>
        <taxon>Pseudomonadota</taxon>
        <taxon>Alphaproteobacteria</taxon>
        <taxon>Rhodospirillales</taxon>
        <taxon>Rhodospirillaceae</taxon>
        <taxon>Hwanghaeella</taxon>
    </lineage>
</organism>
<dbReference type="InterPro" id="IPR051531">
    <property type="entry name" value="N-acetyltransferase"/>
</dbReference>
<proteinExistence type="inferred from homology"/>
<evidence type="ECO:0000313" key="5">
    <source>
        <dbReference type="EMBL" id="RVU35054.1"/>
    </source>
</evidence>
<dbReference type="PANTHER" id="PTHR43792:SF8">
    <property type="entry name" value="[RIBOSOMAL PROTEIN US5]-ALANINE N-ACETYLTRANSFERASE"/>
    <property type="match status" value="1"/>
</dbReference>
<dbReference type="Pfam" id="PF13302">
    <property type="entry name" value="Acetyltransf_3"/>
    <property type="match status" value="1"/>
</dbReference>
<dbReference type="InterPro" id="IPR016181">
    <property type="entry name" value="Acyl_CoA_acyltransferase"/>
</dbReference>
<evidence type="ECO:0000256" key="1">
    <source>
        <dbReference type="ARBA" id="ARBA00022679"/>
    </source>
</evidence>
<sequence length="200" mass="23327">MFDFFRPKFPSLKLMGPRVYIRPPATSDQRAWLDLRRVSRSFLEPYEPAWPRDALTPAAYRRRIRRAHADWQANIGYAFFIFSRRDDSLLGGITVTNVRRGVIQAGNIGYWIGEPHQRNGYMFEGVQLCLDFCFRNLDLHRVEAACLVDNIPSKRLLEKSGFRGEGRARQYLCIAGKWQDHDTFAILRQDVRPILPRPKS</sequence>
<dbReference type="PROSITE" id="PS51186">
    <property type="entry name" value="GNAT"/>
    <property type="match status" value="1"/>
</dbReference>
<dbReference type="PANTHER" id="PTHR43792">
    <property type="entry name" value="GNAT FAMILY, PUTATIVE (AFU_ORTHOLOGUE AFUA_3G00765)-RELATED-RELATED"/>
    <property type="match status" value="1"/>
</dbReference>
<evidence type="ECO:0000256" key="2">
    <source>
        <dbReference type="ARBA" id="ARBA00023315"/>
    </source>
</evidence>
<dbReference type="GO" id="GO:0005737">
    <property type="term" value="C:cytoplasm"/>
    <property type="evidence" value="ECO:0007669"/>
    <property type="project" value="TreeGrafter"/>
</dbReference>
<dbReference type="Proteomes" id="UP000287447">
    <property type="component" value="Unassembled WGS sequence"/>
</dbReference>
<keyword evidence="6" id="KW-1185">Reference proteome</keyword>
<dbReference type="InterPro" id="IPR000182">
    <property type="entry name" value="GNAT_dom"/>
</dbReference>
<reference evidence="6" key="1">
    <citation type="submission" date="2019-01" db="EMBL/GenBank/DDBJ databases">
        <title>Gri0909 isolated from a small marine red alga.</title>
        <authorList>
            <person name="Kim J."/>
            <person name="Jeong S.E."/>
            <person name="Jeon C.O."/>
        </authorList>
    </citation>
    <scope>NUCLEOTIDE SEQUENCE [LARGE SCALE GENOMIC DNA]</scope>
    <source>
        <strain evidence="6">Gri0909</strain>
    </source>
</reference>
<comment type="caution">
    <text evidence="5">The sequence shown here is derived from an EMBL/GenBank/DDBJ whole genome shotgun (WGS) entry which is preliminary data.</text>
</comment>
<dbReference type="RefSeq" id="WP_127767375.1">
    <property type="nucleotide sequence ID" value="NZ_SADE01000003.1"/>
</dbReference>
<gene>
    <name evidence="5" type="ORF">EOI86_19695</name>
</gene>
<keyword evidence="1 5" id="KW-0808">Transferase</keyword>
<keyword evidence="2" id="KW-0012">Acyltransferase</keyword>
<evidence type="ECO:0000313" key="6">
    <source>
        <dbReference type="Proteomes" id="UP000287447"/>
    </source>
</evidence>
<comment type="similarity">
    <text evidence="3">Belongs to the acetyltransferase family. RimJ subfamily.</text>
</comment>
<dbReference type="AlphaFoldDB" id="A0A3S2W3C7"/>
<evidence type="ECO:0000259" key="4">
    <source>
        <dbReference type="PROSITE" id="PS51186"/>
    </source>
</evidence>
<name>A0A3S2W3C7_9PROT</name>
<accession>A0A3S2W3C7</accession>
<dbReference type="GO" id="GO:0008999">
    <property type="term" value="F:protein-N-terminal-alanine acetyltransferase activity"/>
    <property type="evidence" value="ECO:0007669"/>
    <property type="project" value="TreeGrafter"/>
</dbReference>
<protein>
    <submittedName>
        <fullName evidence="5">N-acetyltransferase</fullName>
    </submittedName>
</protein>